<gene>
    <name evidence="2" type="ORF">SAMN04488243_10845</name>
</gene>
<evidence type="ECO:0000313" key="3">
    <source>
        <dbReference type="Proteomes" id="UP000199446"/>
    </source>
</evidence>
<dbReference type="Proteomes" id="UP000199446">
    <property type="component" value="Unassembled WGS sequence"/>
</dbReference>
<dbReference type="STRING" id="482827.SAMN04488243_10845"/>
<sequence length="115" mass="13450">MLHWDDELERRMAPLRAKREEENRKIAELEEKLARVSFELLLFRGYLRQAEEENRRLREEVKAALLGRALGGELAQVREILEAAWLELVLHASPQASRLEALIQAVERLLSQNPR</sequence>
<dbReference type="OrthoDB" id="32902at2"/>
<dbReference type="AlphaFoldDB" id="A0A1G7FAZ4"/>
<keyword evidence="3" id="KW-1185">Reference proteome</keyword>
<keyword evidence="1" id="KW-0175">Coiled coil</keyword>
<reference evidence="3" key="1">
    <citation type="submission" date="2016-10" db="EMBL/GenBank/DDBJ databases">
        <authorList>
            <person name="Varghese N."/>
            <person name="Submissions S."/>
        </authorList>
    </citation>
    <scope>NUCLEOTIDE SEQUENCE [LARGE SCALE GENOMIC DNA]</scope>
    <source>
        <strain evidence="3">CGMCC 1.6992</strain>
    </source>
</reference>
<evidence type="ECO:0000256" key="1">
    <source>
        <dbReference type="SAM" id="Coils"/>
    </source>
</evidence>
<accession>A0A1G7FAZ4</accession>
<protein>
    <submittedName>
        <fullName evidence="2">Uncharacterized protein</fullName>
    </submittedName>
</protein>
<name>A0A1G7FAZ4_9DEIN</name>
<proteinExistence type="predicted"/>
<dbReference type="EMBL" id="FNBC01000008">
    <property type="protein sequence ID" value="SDE73099.1"/>
    <property type="molecule type" value="Genomic_DNA"/>
</dbReference>
<evidence type="ECO:0000313" key="2">
    <source>
        <dbReference type="EMBL" id="SDE73099.1"/>
    </source>
</evidence>
<feature type="coiled-coil region" evidence="1">
    <location>
        <begin position="12"/>
        <end position="67"/>
    </location>
</feature>
<dbReference type="RefSeq" id="WP_093006277.1">
    <property type="nucleotide sequence ID" value="NZ_FNBC01000008.1"/>
</dbReference>
<organism evidence="2 3">
    <name type="scientific">Thermus arciformis</name>
    <dbReference type="NCBI Taxonomy" id="482827"/>
    <lineage>
        <taxon>Bacteria</taxon>
        <taxon>Thermotogati</taxon>
        <taxon>Deinococcota</taxon>
        <taxon>Deinococci</taxon>
        <taxon>Thermales</taxon>
        <taxon>Thermaceae</taxon>
        <taxon>Thermus</taxon>
    </lineage>
</organism>